<protein>
    <submittedName>
        <fullName evidence="3">CTD kinase subunit gamma CTK3-domain-containing protein</fullName>
    </submittedName>
</protein>
<evidence type="ECO:0000259" key="2">
    <source>
        <dbReference type="PROSITE" id="PS51391"/>
    </source>
</evidence>
<dbReference type="InterPro" id="IPR006569">
    <property type="entry name" value="CID_dom"/>
</dbReference>
<dbReference type="Pfam" id="PF12350">
    <property type="entry name" value="CTK3_C"/>
    <property type="match status" value="1"/>
</dbReference>
<dbReference type="GO" id="GO:0032786">
    <property type="term" value="P:positive regulation of DNA-templated transcription, elongation"/>
    <property type="evidence" value="ECO:0007669"/>
    <property type="project" value="InterPro"/>
</dbReference>
<reference evidence="3" key="1">
    <citation type="submission" date="2022-06" db="EMBL/GenBank/DDBJ databases">
        <authorList>
            <consortium name="SYNGENTA / RWTH Aachen University"/>
        </authorList>
    </citation>
    <scope>NUCLEOTIDE SEQUENCE</scope>
</reference>
<dbReference type="InterPro" id="IPR024637">
    <property type="entry name" value="Ctk3_C"/>
</dbReference>
<name>A0AAV0AZ40_PHAPC</name>
<dbReference type="PROSITE" id="PS51391">
    <property type="entry name" value="CID"/>
    <property type="match status" value="1"/>
</dbReference>
<dbReference type="GO" id="GO:0045943">
    <property type="term" value="P:positive regulation of transcription by RNA polymerase I"/>
    <property type="evidence" value="ECO:0007669"/>
    <property type="project" value="TreeGrafter"/>
</dbReference>
<dbReference type="GO" id="GO:0070692">
    <property type="term" value="C:CTDK-1 complex"/>
    <property type="evidence" value="ECO:0007669"/>
    <property type="project" value="InterPro"/>
</dbReference>
<sequence>MDGFEIRLQLVSILRKLTSSQNSIQTSARFMLKHQNRYGEDLWDCLVEECEKASLNSRINVLYLIDSLLIISSTNSTLLAPSSTKPQLSSQIDDQHHQKKQIAQLTYGDLIRRDIIKLIESIVPINFKKKGLLNLMSTQQVLKNWRNQLGLIERFVDLELIENLDKTLKERKSILAEAEADAEVLDNDFLDFSKREILDRIDDDRERHKRLRERIWILPIPPLSSFQPKPNVNSLTINYSNHRSATLLYRAIKSTLIRNNSSVAQPSSATSLKLPNLDFDSTISLECDQLINSQLEHVDHQRDKITE</sequence>
<keyword evidence="4" id="KW-1185">Reference proteome</keyword>
<dbReference type="InterPro" id="IPR042326">
    <property type="entry name" value="Ctk3"/>
</dbReference>
<keyword evidence="3" id="KW-0808">Transferase</keyword>
<dbReference type="Pfam" id="PF12243">
    <property type="entry name" value="CTK3"/>
    <property type="match status" value="1"/>
</dbReference>
<dbReference type="Proteomes" id="UP001153365">
    <property type="component" value="Unassembled WGS sequence"/>
</dbReference>
<dbReference type="EMBL" id="CALTRL010001903">
    <property type="protein sequence ID" value="CAH7674105.1"/>
    <property type="molecule type" value="Genomic_DNA"/>
</dbReference>
<gene>
    <name evidence="3" type="ORF">PPACK8108_LOCUS9005</name>
</gene>
<dbReference type="PANTHER" id="PTHR28291">
    <property type="entry name" value="CTD KINASE SUBUNIT GAMMA"/>
    <property type="match status" value="1"/>
</dbReference>
<dbReference type="InterPro" id="IPR024638">
    <property type="entry name" value="Ctk3_N"/>
</dbReference>
<evidence type="ECO:0000256" key="1">
    <source>
        <dbReference type="SAM" id="Coils"/>
    </source>
</evidence>
<dbReference type="Gene3D" id="1.25.40.90">
    <property type="match status" value="1"/>
</dbReference>
<feature type="domain" description="CID" evidence="2">
    <location>
        <begin position="2"/>
        <end position="172"/>
    </location>
</feature>
<evidence type="ECO:0000313" key="3">
    <source>
        <dbReference type="EMBL" id="CAH7674105.1"/>
    </source>
</evidence>
<dbReference type="GO" id="GO:0016301">
    <property type="term" value="F:kinase activity"/>
    <property type="evidence" value="ECO:0007669"/>
    <property type="project" value="UniProtKB-KW"/>
</dbReference>
<dbReference type="PANTHER" id="PTHR28291:SF1">
    <property type="entry name" value="CTD KINASE SUBUNIT GAMMA"/>
    <property type="match status" value="1"/>
</dbReference>
<organism evidence="3 4">
    <name type="scientific">Phakopsora pachyrhizi</name>
    <name type="common">Asian soybean rust disease fungus</name>
    <dbReference type="NCBI Taxonomy" id="170000"/>
    <lineage>
        <taxon>Eukaryota</taxon>
        <taxon>Fungi</taxon>
        <taxon>Dikarya</taxon>
        <taxon>Basidiomycota</taxon>
        <taxon>Pucciniomycotina</taxon>
        <taxon>Pucciniomycetes</taxon>
        <taxon>Pucciniales</taxon>
        <taxon>Phakopsoraceae</taxon>
        <taxon>Phakopsora</taxon>
    </lineage>
</organism>
<proteinExistence type="predicted"/>
<comment type="caution">
    <text evidence="3">The sequence shown here is derived from an EMBL/GenBank/DDBJ whole genome shotgun (WGS) entry which is preliminary data.</text>
</comment>
<evidence type="ECO:0000313" key="4">
    <source>
        <dbReference type="Proteomes" id="UP001153365"/>
    </source>
</evidence>
<accession>A0AAV0AZ40</accession>
<feature type="coiled-coil region" evidence="1">
    <location>
        <begin position="161"/>
        <end position="214"/>
    </location>
</feature>
<dbReference type="AlphaFoldDB" id="A0AAV0AZ40"/>
<keyword evidence="1" id="KW-0175">Coiled coil</keyword>
<keyword evidence="3" id="KW-0418">Kinase</keyword>
<dbReference type="InterPro" id="IPR008942">
    <property type="entry name" value="ENTH_VHS"/>
</dbReference>